<feature type="signal peptide" evidence="1">
    <location>
        <begin position="1"/>
        <end position="17"/>
    </location>
</feature>
<name>A0ABV3SR46_9HYPH</name>
<evidence type="ECO:0008006" key="4">
    <source>
        <dbReference type="Google" id="ProtNLM"/>
    </source>
</evidence>
<reference evidence="2 3" key="1">
    <citation type="submission" date="2024-05" db="EMBL/GenBank/DDBJ databases">
        <authorList>
            <person name="Jiang F."/>
        </authorList>
    </citation>
    <scope>NUCLEOTIDE SEQUENCE [LARGE SCALE GENOMIC DNA]</scope>
    <source>
        <strain evidence="2 3">LZ166</strain>
    </source>
</reference>
<evidence type="ECO:0000313" key="3">
    <source>
        <dbReference type="Proteomes" id="UP001556692"/>
    </source>
</evidence>
<dbReference type="RefSeq" id="WP_367956243.1">
    <property type="nucleotide sequence ID" value="NZ_JBDPGJ010000005.1"/>
</dbReference>
<keyword evidence="1" id="KW-0732">Signal</keyword>
<gene>
    <name evidence="2" type="ORF">ABGN05_22200</name>
</gene>
<dbReference type="PROSITE" id="PS51257">
    <property type="entry name" value="PROKAR_LIPOPROTEIN"/>
    <property type="match status" value="1"/>
</dbReference>
<dbReference type="EMBL" id="JBDPGJ010000005">
    <property type="protein sequence ID" value="MEX0408376.1"/>
    <property type="molecule type" value="Genomic_DNA"/>
</dbReference>
<accession>A0ABV3SR46</accession>
<organism evidence="2 3">
    <name type="scientific">Aquibium pacificus</name>
    <dbReference type="NCBI Taxonomy" id="3153579"/>
    <lineage>
        <taxon>Bacteria</taxon>
        <taxon>Pseudomonadati</taxon>
        <taxon>Pseudomonadota</taxon>
        <taxon>Alphaproteobacteria</taxon>
        <taxon>Hyphomicrobiales</taxon>
        <taxon>Phyllobacteriaceae</taxon>
        <taxon>Aquibium</taxon>
    </lineage>
</organism>
<dbReference type="Proteomes" id="UP001556692">
    <property type="component" value="Unassembled WGS sequence"/>
</dbReference>
<keyword evidence="3" id="KW-1185">Reference proteome</keyword>
<comment type="caution">
    <text evidence="2">The sequence shown here is derived from an EMBL/GenBank/DDBJ whole genome shotgun (WGS) entry which is preliminary data.</text>
</comment>
<sequence>MILFRSAMGLSAAIFLAGCVSEGGSQNAPATSVAAASAFRITGVSVPPLKKENLCASIGGRGATPSVVVRHSAVAGVPIRVRMYDVLSTGRLFEHGTTRVMSNASGTTTVTHQFRPPCNTTRGRRNSSYRFDVTASGQTVTERWGTYNSGTGKIN</sequence>
<protein>
    <recommendedName>
        <fullName evidence="4">Lipoprotein</fullName>
    </recommendedName>
</protein>
<evidence type="ECO:0000313" key="2">
    <source>
        <dbReference type="EMBL" id="MEX0408376.1"/>
    </source>
</evidence>
<feature type="chain" id="PRO_5045139564" description="Lipoprotein" evidence="1">
    <location>
        <begin position="18"/>
        <end position="155"/>
    </location>
</feature>
<proteinExistence type="predicted"/>
<evidence type="ECO:0000256" key="1">
    <source>
        <dbReference type="SAM" id="SignalP"/>
    </source>
</evidence>